<dbReference type="EMBL" id="CAATIA010000001">
    <property type="protein sequence ID" value="VNQ38433.1"/>
    <property type="molecule type" value="Genomic_DNA"/>
</dbReference>
<proteinExistence type="predicted"/>
<accession>A0A4J2C9J3</accession>
<dbReference type="AlphaFoldDB" id="A0A4J2C9J3"/>
<gene>
    <name evidence="1" type="ORF">SAMEA3206931_00135</name>
</gene>
<evidence type="ECO:0000313" key="1">
    <source>
        <dbReference type="EMBL" id="VNQ38433.1"/>
    </source>
</evidence>
<sequence length="297" mass="36159">MEHQEVIDWLKYCDENNIKPWEWDFKNYYSDTLTPDSITNFLKYKNAELTNPTTFRVTKLIGKYADSDKEAFYLYKLLGWQESQDSIIRGETINSYLTTFKKAMELSYNYNFLYNELKLDEIKTIGKKDFPQYYINLYKNKNYEKFDIIAKNADNFKKFAELTHTIGNFIVLPHWMNTGRYNFSKDYWDLTLLSLYEWFNAFLTEDESWKKFIKNYYLQPYVNSNYQPEIFGENHSFRNKELEGTEEFSIFLKKVNERIEERGKFIIKQICDKLDQKDFNFYKEIKNMETIRFSNEF</sequence>
<organism evidence="1">
    <name type="scientific">Streptococcus pneumoniae</name>
    <dbReference type="NCBI Taxonomy" id="1313"/>
    <lineage>
        <taxon>Bacteria</taxon>
        <taxon>Bacillati</taxon>
        <taxon>Bacillota</taxon>
        <taxon>Bacilli</taxon>
        <taxon>Lactobacillales</taxon>
        <taxon>Streptococcaceae</taxon>
        <taxon>Streptococcus</taxon>
    </lineage>
</organism>
<protein>
    <submittedName>
        <fullName evidence="1">Uncharacterized protein</fullName>
    </submittedName>
</protein>
<reference evidence="1" key="1">
    <citation type="submission" date="2019-04" db="EMBL/GenBank/DDBJ databases">
        <authorList>
            <consortium name="Pathogen Informatics"/>
        </authorList>
    </citation>
    <scope>NUCLEOTIDE SEQUENCE</scope>
    <source>
        <strain evidence="1">GPSC22</strain>
    </source>
</reference>
<name>A0A4J2C9J3_STREE</name>